<organism evidence="4 5">
    <name type="scientific">Syntrophobotulus glycolicus (strain DSM 8271 / FlGlyR)</name>
    <dbReference type="NCBI Taxonomy" id="645991"/>
    <lineage>
        <taxon>Bacteria</taxon>
        <taxon>Bacillati</taxon>
        <taxon>Bacillota</taxon>
        <taxon>Clostridia</taxon>
        <taxon>Eubacteriales</taxon>
        <taxon>Desulfitobacteriaceae</taxon>
        <taxon>Syntrophobotulus</taxon>
    </lineage>
</organism>
<evidence type="ECO:0000313" key="4">
    <source>
        <dbReference type="EMBL" id="ADY57573.1"/>
    </source>
</evidence>
<sequence>MRILYYDCFAGISGDMHLAALLDLGVPEEYLLKELAKLGLANEYQFLVRRDERGGICGNRVEILSICEIDEGKQRHYGEIREIIKKSKLTEYVRDLSLAMFTRLAESEAKIHGTTIEEVHFHEVGAIDSIIDIVGAAVCLDYLKPDKILSSKIELGGGFVECAHGILPVPVPAVLELLSGVPVTSGKVMKETTTPTGAVILAENVNAFADKIDFVIEKTGYGLGKRILEIPNALRVLWGRKQSAEENYILEINIDDMNPEYFPYVEEELFSCGALDVFKTPIIMKKGRPAVKLSVLAREKDLESLTEIVFRETTAIGLRKFPVEKVKLERHVEEINTVFGLLRVKFSSYQGKVIKYKPEYEDCKKLAKQNHVSIGSIQAEVCRIIENRNRP</sequence>
<dbReference type="EMBL" id="CP002547">
    <property type="protein sequence ID" value="ADY57573.1"/>
    <property type="molecule type" value="Genomic_DNA"/>
</dbReference>
<keyword evidence="1 3" id="KW-0533">Nickel</keyword>
<name>F0T2T6_SYNGF</name>
<dbReference type="Gene3D" id="3.30.70.1380">
    <property type="entry name" value="Transcriptional regulatory protein pf0864 domain like"/>
    <property type="match status" value="1"/>
</dbReference>
<evidence type="ECO:0000256" key="2">
    <source>
        <dbReference type="ARBA" id="ARBA00023239"/>
    </source>
</evidence>
<proteinExistence type="inferred from homology"/>
<dbReference type="Pfam" id="PF01969">
    <property type="entry name" value="Ni_insertion"/>
    <property type="match status" value="1"/>
</dbReference>
<evidence type="ECO:0000256" key="3">
    <source>
        <dbReference type="HAMAP-Rule" id="MF_01074"/>
    </source>
</evidence>
<accession>F0T2T6</accession>
<dbReference type="OrthoDB" id="9765625at2"/>
<dbReference type="HOGENOM" id="CLU_028523_2_1_9"/>
<dbReference type="PANTHER" id="PTHR36566:SF1">
    <property type="entry name" value="PYRIDINIUM-3,5-BISTHIOCARBOXYLIC ACID MONONUCLEOTIDE NICKEL INSERTION PROTEIN"/>
    <property type="match status" value="1"/>
</dbReference>
<keyword evidence="5" id="KW-1185">Reference proteome</keyword>
<reference evidence="5" key="2">
    <citation type="submission" date="2011-02" db="EMBL/GenBank/DDBJ databases">
        <title>The complete genome of Syntrophobotulus glycolicus DSM 8271.</title>
        <authorList>
            <person name="Lucas S."/>
            <person name="Copeland A."/>
            <person name="Lapidus A."/>
            <person name="Bruce D."/>
            <person name="Goodwin L."/>
            <person name="Pitluck S."/>
            <person name="Kyrpides N."/>
            <person name="Mavromatis K."/>
            <person name="Pagani I."/>
            <person name="Ivanova N."/>
            <person name="Mikhailova N."/>
            <person name="Chertkov O."/>
            <person name="Held B."/>
            <person name="Detter J.C."/>
            <person name="Tapia R."/>
            <person name="Han C."/>
            <person name="Land M."/>
            <person name="Hauser L."/>
            <person name="Markowitz V."/>
            <person name="Cheng J.-F."/>
            <person name="Hugenholtz P."/>
            <person name="Woyke T."/>
            <person name="Wu D."/>
            <person name="Spring S."/>
            <person name="Schroeder M."/>
            <person name="Brambilla E."/>
            <person name="Klenk H.-P."/>
            <person name="Eisen J.A."/>
        </authorList>
    </citation>
    <scope>NUCLEOTIDE SEQUENCE [LARGE SCALE GENOMIC DNA]</scope>
    <source>
        <strain evidence="5">DSM 8271 / FlGlyR</strain>
    </source>
</reference>
<evidence type="ECO:0000256" key="1">
    <source>
        <dbReference type="ARBA" id="ARBA00022596"/>
    </source>
</evidence>
<dbReference type="eggNOG" id="COG1641">
    <property type="taxonomic scope" value="Bacteria"/>
</dbReference>
<gene>
    <name evidence="3" type="primary">larC</name>
    <name evidence="4" type="ordered locus">Sgly_3310</name>
</gene>
<dbReference type="KEGG" id="sgy:Sgly_3310"/>
<dbReference type="GO" id="GO:0016829">
    <property type="term" value="F:lyase activity"/>
    <property type="evidence" value="ECO:0007669"/>
    <property type="project" value="UniProtKB-UniRule"/>
</dbReference>
<comment type="similarity">
    <text evidence="3">Belongs to the LarC family.</text>
</comment>
<dbReference type="HAMAP" id="MF_01074">
    <property type="entry name" value="LarC"/>
    <property type="match status" value="1"/>
</dbReference>
<dbReference type="Gene3D" id="3.10.20.300">
    <property type="entry name" value="mk0293 like domain"/>
    <property type="match status" value="1"/>
</dbReference>
<dbReference type="STRING" id="645991.Sgly_3310"/>
<dbReference type="GO" id="GO:0051604">
    <property type="term" value="P:protein maturation"/>
    <property type="evidence" value="ECO:0007669"/>
    <property type="project" value="UniProtKB-UniRule"/>
</dbReference>
<dbReference type="Proteomes" id="UP000007488">
    <property type="component" value="Chromosome"/>
</dbReference>
<comment type="catalytic activity">
    <reaction evidence="3">
        <text>Ni(II)-pyridinium-3,5-bisthiocarboxylate mononucleotide = pyridinium-3,5-bisthiocarboxylate mononucleotide + Ni(2+)</text>
        <dbReference type="Rhea" id="RHEA:54784"/>
        <dbReference type="ChEBI" id="CHEBI:49786"/>
        <dbReference type="ChEBI" id="CHEBI:137372"/>
        <dbReference type="ChEBI" id="CHEBI:137373"/>
        <dbReference type="EC" id="4.99.1.12"/>
    </reaction>
</comment>
<keyword evidence="2 3" id="KW-0456">Lyase</keyword>
<dbReference type="EC" id="4.99.1.12" evidence="3"/>
<protein>
    <recommendedName>
        <fullName evidence="3">Pyridinium-3,5-bisthiocarboxylic acid mononucleotide nickel insertion protein</fullName>
        <shortName evidence="3">P2TMN nickel insertion protein</shortName>
        <ecNumber evidence="3">4.99.1.12</ecNumber>
    </recommendedName>
    <alternativeName>
        <fullName evidence="3">Nickel-pincer cofactor biosynthesis protein LarC</fullName>
    </alternativeName>
</protein>
<dbReference type="RefSeq" id="WP_013626298.1">
    <property type="nucleotide sequence ID" value="NC_015172.1"/>
</dbReference>
<dbReference type="PANTHER" id="PTHR36566">
    <property type="entry name" value="NICKEL INSERTION PROTEIN-RELATED"/>
    <property type="match status" value="1"/>
</dbReference>
<comment type="function">
    <text evidence="3">Involved in the biosynthesis of a nickel-pincer cofactor ((SCS)Ni(II) pincer complex). Binds Ni(2+), and functions in nickel delivery to pyridinium-3,5-bisthiocarboxylic acid mononucleotide (P2TMN), to form the mature cofactor. Is thus probably required for the activation of nickel-pincer cofactor-dependent enzymes.</text>
</comment>
<dbReference type="AlphaFoldDB" id="F0T2T6"/>
<dbReference type="InterPro" id="IPR002822">
    <property type="entry name" value="Ni_insertion"/>
</dbReference>
<dbReference type="GO" id="GO:0016151">
    <property type="term" value="F:nickel cation binding"/>
    <property type="evidence" value="ECO:0007669"/>
    <property type="project" value="UniProtKB-UniRule"/>
</dbReference>
<dbReference type="NCBIfam" id="TIGR00299">
    <property type="entry name" value="nickel pincer cofactor biosynthesis protein LarC"/>
    <property type="match status" value="1"/>
</dbReference>
<evidence type="ECO:0000313" key="5">
    <source>
        <dbReference type="Proteomes" id="UP000007488"/>
    </source>
</evidence>
<reference evidence="4 5" key="1">
    <citation type="journal article" date="2011" name="Stand. Genomic Sci.">
        <title>Complete genome sequence of Syntrophobotulus glycolicus type strain (FlGlyR).</title>
        <authorList>
            <person name="Han C."/>
            <person name="Mwirichia R."/>
            <person name="Chertkov O."/>
            <person name="Held B."/>
            <person name="Lapidus A."/>
            <person name="Nolan M."/>
            <person name="Lucas S."/>
            <person name="Hammon N."/>
            <person name="Deshpande S."/>
            <person name="Cheng J.F."/>
            <person name="Tapia R."/>
            <person name="Goodwin L."/>
            <person name="Pitluck S."/>
            <person name="Huntemann M."/>
            <person name="Liolios K."/>
            <person name="Ivanova N."/>
            <person name="Pagani I."/>
            <person name="Mavromatis K."/>
            <person name="Ovchinikova G."/>
            <person name="Pati A."/>
            <person name="Chen A."/>
            <person name="Palaniappan K."/>
            <person name="Land M."/>
            <person name="Hauser L."/>
            <person name="Brambilla E.M."/>
            <person name="Rohde M."/>
            <person name="Spring S."/>
            <person name="Sikorski J."/>
            <person name="Goker M."/>
            <person name="Woyke T."/>
            <person name="Bristow J."/>
            <person name="Eisen J.A."/>
            <person name="Markowitz V."/>
            <person name="Hugenholtz P."/>
            <person name="Kyrpides N.C."/>
            <person name="Klenk H.P."/>
            <person name="Detter J.C."/>
        </authorList>
    </citation>
    <scope>NUCLEOTIDE SEQUENCE [LARGE SCALE GENOMIC DNA]</scope>
    <source>
        <strain evidence="5">DSM 8271 / FlGlyR</strain>
    </source>
</reference>